<feature type="domain" description="Domain of unknown function DB" evidence="2">
    <location>
        <begin position="97"/>
        <end position="194"/>
    </location>
</feature>
<dbReference type="AlphaFoldDB" id="A0A1I7XLV6"/>
<proteinExistence type="predicted"/>
<keyword evidence="1" id="KW-0732">Signal</keyword>
<feature type="signal peptide" evidence="1">
    <location>
        <begin position="1"/>
        <end position="19"/>
    </location>
</feature>
<dbReference type="Pfam" id="PF01682">
    <property type="entry name" value="DB"/>
    <property type="match status" value="1"/>
</dbReference>
<dbReference type="PANTHER" id="PTHR46705">
    <property type="entry name" value="PROTEIN CBG09805"/>
    <property type="match status" value="1"/>
</dbReference>
<evidence type="ECO:0000259" key="2">
    <source>
        <dbReference type="Pfam" id="PF01682"/>
    </source>
</evidence>
<evidence type="ECO:0000256" key="1">
    <source>
        <dbReference type="SAM" id="SignalP"/>
    </source>
</evidence>
<dbReference type="InterPro" id="IPR002602">
    <property type="entry name" value="DB"/>
</dbReference>
<evidence type="ECO:0000313" key="3">
    <source>
        <dbReference type="Proteomes" id="UP000095283"/>
    </source>
</evidence>
<accession>A0A1I7XLV6</accession>
<protein>
    <submittedName>
        <fullName evidence="4">DB domain-containing protein</fullName>
    </submittedName>
</protein>
<feature type="chain" id="PRO_5009311267" evidence="1">
    <location>
        <begin position="20"/>
        <end position="215"/>
    </location>
</feature>
<dbReference type="Proteomes" id="UP000095283">
    <property type="component" value="Unplaced"/>
</dbReference>
<dbReference type="PANTHER" id="PTHR46705:SF11">
    <property type="entry name" value="DOMAIN OF UNKNOWN FUNCTION DB DOMAIN-CONTAINING PROTEIN"/>
    <property type="match status" value="1"/>
</dbReference>
<reference evidence="4" key="1">
    <citation type="submission" date="2016-11" db="UniProtKB">
        <authorList>
            <consortium name="WormBaseParasite"/>
        </authorList>
    </citation>
    <scope>IDENTIFICATION</scope>
</reference>
<dbReference type="WBParaSite" id="Hba_18488">
    <property type="protein sequence ID" value="Hba_18488"/>
    <property type="gene ID" value="Hba_18488"/>
</dbReference>
<organism evidence="3 4">
    <name type="scientific">Heterorhabditis bacteriophora</name>
    <name type="common">Entomopathogenic nematode worm</name>
    <dbReference type="NCBI Taxonomy" id="37862"/>
    <lineage>
        <taxon>Eukaryota</taxon>
        <taxon>Metazoa</taxon>
        <taxon>Ecdysozoa</taxon>
        <taxon>Nematoda</taxon>
        <taxon>Chromadorea</taxon>
        <taxon>Rhabditida</taxon>
        <taxon>Rhabditina</taxon>
        <taxon>Rhabditomorpha</taxon>
        <taxon>Strongyloidea</taxon>
        <taxon>Heterorhabditidae</taxon>
        <taxon>Heterorhabditis</taxon>
    </lineage>
</organism>
<evidence type="ECO:0000313" key="4">
    <source>
        <dbReference type="WBParaSite" id="Hba_18488"/>
    </source>
</evidence>
<keyword evidence="3" id="KW-1185">Reference proteome</keyword>
<sequence>MHITISIAFFVLTIHRGDTCIALGCLGMGCFSPPPCLFGMCMHTPPMPPMCPCQAGFHCTAGGCIMARAKGAKTFNDEAANQERVVIQEPDEQFLTCCKLLDVPTTCQTLCSFEGYNKPAVQSSLFLSSSCPISALQQIHFCAARGKDHTQCCRAAGVPTDCNVFCDQQPNKTSPLSFSHIRCLDNFDTIHDCMLEFALTEYYQMKEAAITNLRL</sequence>
<name>A0A1I7XLV6_HETBA</name>